<dbReference type="InterPro" id="IPR001806">
    <property type="entry name" value="Small_GTPase"/>
</dbReference>
<dbReference type="Proteomes" id="UP001642483">
    <property type="component" value="Unassembled WGS sequence"/>
</dbReference>
<dbReference type="InterPro" id="IPR051065">
    <property type="entry name" value="Ras-related_GTPase"/>
</dbReference>
<gene>
    <name evidence="7" type="ORF">CVLEPA_LOCUS14391</name>
</gene>
<sequence length="391" mass="44210">MTRVISSSETIYRHSAIIDEQLINFEIMDTAGQEDNSLLLEDKCKWGECFIFVYDVTDKYSFDELSRLKFIASYTHSRMRHSYNPCWILIGNKSDLAEQERMVTVEEGRALAQDLGCHLFREISVKESPSDSCEVFEDLWRDFEKNNPRLPSSSQRRKMSYRIHDKIPVISSNASIKASETLKAIWESGDNSGYLTYNLTNNLRRLKSAPVLLTNEMNNHNNNKENALDNTRTIDSIPENVEECDSCGENGLKPESPITSEVSESEPMNVVHEKKTFFHPTLSRCKSLTKTFSSSLENVFSSIDLHRASSSGVSTPLTSSTSPSSSNSSLNEVVASTVVHGKSKSMDNGSVRGRSSSDTASMLKKRRNSVKPDDLMMVTMYHEHCRRNRAR</sequence>
<dbReference type="PANTHER" id="PTHR45704">
    <property type="entry name" value="RAS-LIKE FAMILY MEMBER 11"/>
    <property type="match status" value="1"/>
</dbReference>
<evidence type="ECO:0000256" key="1">
    <source>
        <dbReference type="ARBA" id="ARBA00008344"/>
    </source>
</evidence>
<feature type="region of interest" description="Disordered" evidence="6">
    <location>
        <begin position="247"/>
        <end position="267"/>
    </location>
</feature>
<dbReference type="SMART" id="SM00175">
    <property type="entry name" value="RAB"/>
    <property type="match status" value="1"/>
</dbReference>
<accession>A0ABP0FUK5</accession>
<dbReference type="Pfam" id="PF00071">
    <property type="entry name" value="Ras"/>
    <property type="match status" value="1"/>
</dbReference>
<evidence type="ECO:0000313" key="7">
    <source>
        <dbReference type="EMBL" id="CAK8683306.1"/>
    </source>
</evidence>
<keyword evidence="4" id="KW-0378">Hydrolase</keyword>
<dbReference type="EMBL" id="CAWYQH010000097">
    <property type="protein sequence ID" value="CAK8683306.1"/>
    <property type="molecule type" value="Genomic_DNA"/>
</dbReference>
<dbReference type="SUPFAM" id="SSF52540">
    <property type="entry name" value="P-loop containing nucleoside triphosphate hydrolases"/>
    <property type="match status" value="1"/>
</dbReference>
<dbReference type="Gene3D" id="3.40.50.300">
    <property type="entry name" value="P-loop containing nucleotide triphosphate hydrolases"/>
    <property type="match status" value="1"/>
</dbReference>
<organism evidence="7 8">
    <name type="scientific">Clavelina lepadiformis</name>
    <name type="common">Light-bulb sea squirt</name>
    <name type="synonym">Ascidia lepadiformis</name>
    <dbReference type="NCBI Taxonomy" id="159417"/>
    <lineage>
        <taxon>Eukaryota</taxon>
        <taxon>Metazoa</taxon>
        <taxon>Chordata</taxon>
        <taxon>Tunicata</taxon>
        <taxon>Ascidiacea</taxon>
        <taxon>Aplousobranchia</taxon>
        <taxon>Clavelinidae</taxon>
        <taxon>Clavelina</taxon>
    </lineage>
</organism>
<comment type="catalytic activity">
    <reaction evidence="5">
        <text>GTP + H2O = GDP + phosphate + H(+)</text>
        <dbReference type="Rhea" id="RHEA:19669"/>
        <dbReference type="ChEBI" id="CHEBI:15377"/>
        <dbReference type="ChEBI" id="CHEBI:15378"/>
        <dbReference type="ChEBI" id="CHEBI:37565"/>
        <dbReference type="ChEBI" id="CHEBI:43474"/>
        <dbReference type="ChEBI" id="CHEBI:58189"/>
        <dbReference type="EC" id="3.6.5.2"/>
    </reaction>
</comment>
<dbReference type="PROSITE" id="PS51421">
    <property type="entry name" value="RAS"/>
    <property type="match status" value="1"/>
</dbReference>
<protein>
    <recommendedName>
        <fullName evidence="2">small monomeric GTPase</fullName>
        <ecNumber evidence="2">3.6.5.2</ecNumber>
    </recommendedName>
</protein>
<proteinExistence type="inferred from homology"/>
<dbReference type="InterPro" id="IPR027417">
    <property type="entry name" value="P-loop_NTPase"/>
</dbReference>
<dbReference type="EC" id="3.6.5.2" evidence="2"/>
<dbReference type="SMART" id="SM00173">
    <property type="entry name" value="RAS"/>
    <property type="match status" value="1"/>
</dbReference>
<evidence type="ECO:0000256" key="2">
    <source>
        <dbReference type="ARBA" id="ARBA00011984"/>
    </source>
</evidence>
<evidence type="ECO:0000256" key="3">
    <source>
        <dbReference type="ARBA" id="ARBA00022741"/>
    </source>
</evidence>
<keyword evidence="3" id="KW-0547">Nucleotide-binding</keyword>
<comment type="similarity">
    <text evidence="1">Belongs to the small GTPase superfamily. Ras family.</text>
</comment>
<dbReference type="PROSITE" id="PS51419">
    <property type="entry name" value="RAB"/>
    <property type="match status" value="1"/>
</dbReference>
<comment type="caution">
    <text evidence="7">The sequence shown here is derived from an EMBL/GenBank/DDBJ whole genome shotgun (WGS) entry which is preliminary data.</text>
</comment>
<feature type="compositionally biased region" description="Low complexity" evidence="6">
    <location>
        <begin position="308"/>
        <end position="336"/>
    </location>
</feature>
<keyword evidence="8" id="KW-1185">Reference proteome</keyword>
<name>A0ABP0FUK5_CLALP</name>
<evidence type="ECO:0000313" key="8">
    <source>
        <dbReference type="Proteomes" id="UP001642483"/>
    </source>
</evidence>
<evidence type="ECO:0000256" key="6">
    <source>
        <dbReference type="SAM" id="MobiDB-lite"/>
    </source>
</evidence>
<evidence type="ECO:0000256" key="4">
    <source>
        <dbReference type="ARBA" id="ARBA00022801"/>
    </source>
</evidence>
<evidence type="ECO:0000256" key="5">
    <source>
        <dbReference type="ARBA" id="ARBA00048098"/>
    </source>
</evidence>
<feature type="region of interest" description="Disordered" evidence="6">
    <location>
        <begin position="308"/>
        <end position="375"/>
    </location>
</feature>
<reference evidence="7 8" key="1">
    <citation type="submission" date="2024-02" db="EMBL/GenBank/DDBJ databases">
        <authorList>
            <person name="Daric V."/>
            <person name="Darras S."/>
        </authorList>
    </citation>
    <scope>NUCLEOTIDE SEQUENCE [LARGE SCALE GENOMIC DNA]</scope>
</reference>